<dbReference type="Pfam" id="PF17761">
    <property type="entry name" value="DUF1016_N"/>
    <property type="match status" value="1"/>
</dbReference>
<comment type="caution">
    <text evidence="3">The sequence shown here is derived from an EMBL/GenBank/DDBJ whole genome shotgun (WGS) entry which is preliminary data.</text>
</comment>
<dbReference type="InterPro" id="IPR011856">
    <property type="entry name" value="tRNA_endonuc-like_dom_sf"/>
</dbReference>
<dbReference type="EMBL" id="NXGH01000037">
    <property type="protein sequence ID" value="PRM87859.1"/>
    <property type="molecule type" value="Genomic_DNA"/>
</dbReference>
<evidence type="ECO:0000259" key="2">
    <source>
        <dbReference type="Pfam" id="PF17761"/>
    </source>
</evidence>
<proteinExistence type="predicted"/>
<evidence type="ECO:0000313" key="3">
    <source>
        <dbReference type="EMBL" id="PRM87859.1"/>
    </source>
</evidence>
<feature type="domain" description="YhcG PDDEXK nuclease" evidence="1">
    <location>
        <begin position="172"/>
        <end position="326"/>
    </location>
</feature>
<dbReference type="AlphaFoldDB" id="A0A2S9SMQ7"/>
<dbReference type="PANTHER" id="PTHR30547:SF5">
    <property type="entry name" value="NUCLEASE YHCG-RELATED"/>
    <property type="match status" value="1"/>
</dbReference>
<dbReference type="Gene3D" id="3.40.1350.10">
    <property type="match status" value="1"/>
</dbReference>
<dbReference type="InterPro" id="IPR009362">
    <property type="entry name" value="YhcG_C"/>
</dbReference>
<dbReference type="Pfam" id="PF06250">
    <property type="entry name" value="YhcG_C"/>
    <property type="match status" value="1"/>
</dbReference>
<name>A0A2S9SMQ7_9BACT</name>
<accession>A0A2S9SMQ7</accession>
<feature type="domain" description="YhcG N-terminal" evidence="2">
    <location>
        <begin position="11"/>
        <end position="147"/>
    </location>
</feature>
<dbReference type="PANTHER" id="PTHR30547">
    <property type="entry name" value="UNCHARACTERIZED PROTEIN YHCG-RELATED"/>
    <property type="match status" value="1"/>
</dbReference>
<dbReference type="OrthoDB" id="9801263at2"/>
<sequence length="329" mass="38987">MNLINNNFYQEIKELLYSAKNRVYQTINITMTQTYFQIGKRIVEEEQGGESRAEYGKSLLKLLSVQLSNEFGKGFSVDNLENMRRFYLAFQKSETVSRKFELSWSHYIFLTRIENIDERNFYEIESIENSWSLRELKRQFDTGLFERLKLSSDKQKIKELSLNGQIIQTAQDLIKDPYILEFVGLPLLSSYSESELEQKLIDKLEHFLLELGKGFTFVARQKRITIDEKHFKVDLVFYNRLLKSFVVIDLKIGELKHQDIGQMMMYVNYFDRFEKQDDENQTIGIILCKDKSKALVELTLPKDNNQIYASKYLTILPNKEEFKKLLEEE</sequence>
<organism evidence="3 4">
    <name type="scientific">Aliarcobacter cryaerophilus</name>
    <dbReference type="NCBI Taxonomy" id="28198"/>
    <lineage>
        <taxon>Bacteria</taxon>
        <taxon>Pseudomonadati</taxon>
        <taxon>Campylobacterota</taxon>
        <taxon>Epsilonproteobacteria</taxon>
        <taxon>Campylobacterales</taxon>
        <taxon>Arcobacteraceae</taxon>
        <taxon>Aliarcobacter</taxon>
    </lineage>
</organism>
<evidence type="ECO:0008006" key="5">
    <source>
        <dbReference type="Google" id="ProtNLM"/>
    </source>
</evidence>
<protein>
    <recommendedName>
        <fullName evidence="5">DUF1016 domain-containing protein</fullName>
    </recommendedName>
</protein>
<dbReference type="InterPro" id="IPR041527">
    <property type="entry name" value="YhcG_N"/>
</dbReference>
<evidence type="ECO:0000259" key="1">
    <source>
        <dbReference type="Pfam" id="PF06250"/>
    </source>
</evidence>
<gene>
    <name evidence="3" type="ORF">CJ671_09700</name>
</gene>
<dbReference type="Proteomes" id="UP000238649">
    <property type="component" value="Unassembled WGS sequence"/>
</dbReference>
<dbReference type="InterPro" id="IPR053148">
    <property type="entry name" value="PD-DEXK-like_domain"/>
</dbReference>
<dbReference type="RefSeq" id="WP_105912504.1">
    <property type="nucleotide sequence ID" value="NZ_NXGH01000037.1"/>
</dbReference>
<dbReference type="GO" id="GO:0003676">
    <property type="term" value="F:nucleic acid binding"/>
    <property type="evidence" value="ECO:0007669"/>
    <property type="project" value="InterPro"/>
</dbReference>
<reference evidence="3 4" key="1">
    <citation type="submission" date="2017-09" db="EMBL/GenBank/DDBJ databases">
        <title>Reassesment of A. cryaerophilus.</title>
        <authorList>
            <person name="Perez-Cataluna A."/>
            <person name="Collado L."/>
            <person name="Salgado O."/>
            <person name="Lefinanco V."/>
            <person name="Figueras M.J."/>
        </authorList>
    </citation>
    <scope>NUCLEOTIDE SEQUENCE [LARGE SCALE GENOMIC DNA]</scope>
    <source>
        <strain evidence="3 4">LMG 9871</strain>
    </source>
</reference>
<evidence type="ECO:0000313" key="4">
    <source>
        <dbReference type="Proteomes" id="UP000238649"/>
    </source>
</evidence>